<feature type="domain" description="Amidase" evidence="7">
    <location>
        <begin position="97"/>
        <end position="548"/>
    </location>
</feature>
<evidence type="ECO:0000256" key="4">
    <source>
        <dbReference type="ARBA" id="ARBA00022801"/>
    </source>
</evidence>
<dbReference type="InterPro" id="IPR020556">
    <property type="entry name" value="Amidase_CS"/>
</dbReference>
<dbReference type="GO" id="GO:0004040">
    <property type="term" value="F:amidase activity"/>
    <property type="evidence" value="ECO:0007669"/>
    <property type="project" value="UniProtKB-EC"/>
</dbReference>
<proteinExistence type="inferred from homology"/>
<protein>
    <recommendedName>
        <fullName evidence="3">amidase</fullName>
        <ecNumber evidence="3">3.5.1.4</ecNumber>
    </recommendedName>
</protein>
<dbReference type="InterPro" id="IPR023631">
    <property type="entry name" value="Amidase_dom"/>
</dbReference>
<organism evidence="8 9">
    <name type="scientific">Akanthomyces lecanii RCEF 1005</name>
    <dbReference type="NCBI Taxonomy" id="1081108"/>
    <lineage>
        <taxon>Eukaryota</taxon>
        <taxon>Fungi</taxon>
        <taxon>Dikarya</taxon>
        <taxon>Ascomycota</taxon>
        <taxon>Pezizomycotina</taxon>
        <taxon>Sordariomycetes</taxon>
        <taxon>Hypocreomycetidae</taxon>
        <taxon>Hypocreales</taxon>
        <taxon>Cordycipitaceae</taxon>
        <taxon>Akanthomyces</taxon>
        <taxon>Cordyceps confragosa</taxon>
    </lineage>
</organism>
<name>A0A167PYP3_CORDF</name>
<evidence type="ECO:0000259" key="7">
    <source>
        <dbReference type="Pfam" id="PF01425"/>
    </source>
</evidence>
<dbReference type="EC" id="3.5.1.4" evidence="3"/>
<evidence type="ECO:0000256" key="6">
    <source>
        <dbReference type="PIRSR" id="PIRSR001221-2"/>
    </source>
</evidence>
<reference evidence="8 9" key="1">
    <citation type="journal article" date="2016" name="Genome Biol. Evol.">
        <title>Divergent and convergent evolution of fungal pathogenicity.</title>
        <authorList>
            <person name="Shang Y."/>
            <person name="Xiao G."/>
            <person name="Zheng P."/>
            <person name="Cen K."/>
            <person name="Zhan S."/>
            <person name="Wang C."/>
        </authorList>
    </citation>
    <scope>NUCLEOTIDE SEQUENCE [LARGE SCALE GENOMIC DNA]</scope>
    <source>
        <strain evidence="8 9">RCEF 1005</strain>
    </source>
</reference>
<dbReference type="PANTHER" id="PTHR46072:SF4">
    <property type="entry name" value="AMIDASE C550.07-RELATED"/>
    <property type="match status" value="1"/>
</dbReference>
<dbReference type="PROSITE" id="PS00571">
    <property type="entry name" value="AMIDASES"/>
    <property type="match status" value="1"/>
</dbReference>
<dbReference type="PIRSF" id="PIRSF001221">
    <property type="entry name" value="Amidase_fungi"/>
    <property type="match status" value="1"/>
</dbReference>
<evidence type="ECO:0000313" key="9">
    <source>
        <dbReference type="Proteomes" id="UP000076881"/>
    </source>
</evidence>
<evidence type="ECO:0000256" key="3">
    <source>
        <dbReference type="ARBA" id="ARBA00012922"/>
    </source>
</evidence>
<comment type="similarity">
    <text evidence="2">Belongs to the amidase family.</text>
</comment>
<evidence type="ECO:0000256" key="2">
    <source>
        <dbReference type="ARBA" id="ARBA00009199"/>
    </source>
</evidence>
<evidence type="ECO:0000256" key="5">
    <source>
        <dbReference type="PIRSR" id="PIRSR001221-1"/>
    </source>
</evidence>
<dbReference type="Proteomes" id="UP000076881">
    <property type="component" value="Unassembled WGS sequence"/>
</dbReference>
<dbReference type="SUPFAM" id="SSF75304">
    <property type="entry name" value="Amidase signature (AS) enzymes"/>
    <property type="match status" value="1"/>
</dbReference>
<accession>A0A167PYP3</accession>
<feature type="active site" description="Charge relay system" evidence="5">
    <location>
        <position position="226"/>
    </location>
</feature>
<evidence type="ECO:0000256" key="1">
    <source>
        <dbReference type="ARBA" id="ARBA00001311"/>
    </source>
</evidence>
<keyword evidence="9" id="KW-1185">Reference proteome</keyword>
<feature type="active site" description="Charge relay system" evidence="5">
    <location>
        <position position="153"/>
    </location>
</feature>
<dbReference type="EMBL" id="AZHF01000031">
    <property type="protein sequence ID" value="OAA57150.1"/>
    <property type="molecule type" value="Genomic_DNA"/>
</dbReference>
<dbReference type="Pfam" id="PF01425">
    <property type="entry name" value="Amidase"/>
    <property type="match status" value="1"/>
</dbReference>
<feature type="binding site" evidence="6">
    <location>
        <position position="201"/>
    </location>
    <ligand>
        <name>substrate</name>
    </ligand>
</feature>
<keyword evidence="4" id="KW-0378">Hydrolase</keyword>
<comment type="caution">
    <text evidence="8">The sequence shown here is derived from an EMBL/GenBank/DDBJ whole genome shotgun (WGS) entry which is preliminary data.</text>
</comment>
<feature type="active site" description="Acyl-ester intermediate" evidence="5">
    <location>
        <position position="250"/>
    </location>
</feature>
<dbReference type="AlphaFoldDB" id="A0A167PYP3"/>
<feature type="binding site" evidence="6">
    <location>
        <position position="226"/>
    </location>
    <ligand>
        <name>substrate</name>
    </ligand>
</feature>
<comment type="catalytic activity">
    <reaction evidence="1">
        <text>a monocarboxylic acid amide + H2O = a monocarboxylate + NH4(+)</text>
        <dbReference type="Rhea" id="RHEA:12020"/>
        <dbReference type="ChEBI" id="CHEBI:15377"/>
        <dbReference type="ChEBI" id="CHEBI:28938"/>
        <dbReference type="ChEBI" id="CHEBI:35757"/>
        <dbReference type="ChEBI" id="CHEBI:83628"/>
        <dbReference type="EC" id="3.5.1.4"/>
    </reaction>
</comment>
<dbReference type="InterPro" id="IPR036928">
    <property type="entry name" value="AS_sf"/>
</dbReference>
<feature type="binding site" evidence="6">
    <location>
        <begin position="247"/>
        <end position="250"/>
    </location>
    <ligand>
        <name>substrate</name>
    </ligand>
</feature>
<dbReference type="PANTHER" id="PTHR46072">
    <property type="entry name" value="AMIDASE-RELATED-RELATED"/>
    <property type="match status" value="1"/>
</dbReference>
<gene>
    <name evidence="8" type="ORF">LEL_10940</name>
</gene>
<evidence type="ECO:0000313" key="8">
    <source>
        <dbReference type="EMBL" id="OAA57150.1"/>
    </source>
</evidence>
<dbReference type="STRING" id="1081108.A0A167PYP3"/>
<dbReference type="OrthoDB" id="6428749at2759"/>
<dbReference type="Gene3D" id="3.90.1300.10">
    <property type="entry name" value="Amidase signature (AS) domain"/>
    <property type="match status" value="1"/>
</dbReference>
<sequence length="562" mass="61818">MSNSILPALPIVAVDPPMIRGTKEYEQKRTEVQQRFADSIPMELRLPQSVIDSAPANVTAIPRECGLLSEREIAITEDYDAVALADAIATKNYTAYEVATAFAKRAVIAHQLTACLTEWFMDEALDRAKDLDNHLELTGKTVGPLHGVPISIKSLLPLKGHLVDLGILSTQTTVDFDSHAVAVLRDAGAVFYCKTNQPQLIMHLESASFHGRTLNPYNSKLSSGGSSGGEAALLAMGGSILGIGSDIGGSIRGPAGFCGTYGFKPTSNVLPRKDGMIIGFAAEMTIPICIGPMSRSLRDMDLFMSVMSASRPWRVDPRLLPIPWTGISTHMERSGPLKVGIMMNDGAIQIQPPVAKALEWARNRLLDAPGIEVKSFEPLRTAEAMKNTRIAYWPSGAEDLRDMVVNTGEPWMELSEYIIKDAVENPARDADGMFKLRTTQESFWFDWAAHWKTQNVDILICPVFAGPAPSHGTTRYWNYTAFWNYLDMPGAVLPTPIVAGPKGMESYPDNEPLSKQCENMRQLWEDGDFEGAPIGIQVVAPRCHDNELFHALEQMKEYLQIK</sequence>